<feature type="domain" description="G" evidence="4">
    <location>
        <begin position="137"/>
        <end position="239"/>
    </location>
</feature>
<name>A0A1E4TQR3_PACTA</name>
<dbReference type="Proteomes" id="UP000094236">
    <property type="component" value="Unassembled WGS sequence"/>
</dbReference>
<keyword evidence="1" id="KW-0547">Nucleotide-binding</keyword>
<dbReference type="Pfam" id="PF01926">
    <property type="entry name" value="MMR_HSR1"/>
    <property type="match status" value="1"/>
</dbReference>
<dbReference type="InterPro" id="IPR006073">
    <property type="entry name" value="GTP-bd"/>
</dbReference>
<evidence type="ECO:0000256" key="3">
    <source>
        <dbReference type="SAM" id="MobiDB-lite"/>
    </source>
</evidence>
<evidence type="ECO:0000259" key="4">
    <source>
        <dbReference type="Pfam" id="PF01926"/>
    </source>
</evidence>
<dbReference type="EMBL" id="KV454016">
    <property type="protein sequence ID" value="ODV94087.1"/>
    <property type="molecule type" value="Genomic_DNA"/>
</dbReference>
<sequence>MSVAAHISKVPFIARQTFPDFRIPLADFKGHHVKALTKLTQLAPQLDLVLEVRDARAPISTRNLLLDRALQGKEKIIIYSKKDLSSIDLKLLRKWHEDREKFMVIDTQKSSDMKKIINACKSKYEEMYPPPPLGLRMIVIGMPNVGKSTLVNTLRRIGLPGVKTKVARTGFQPGITRATSEIIRICSKPEILLYDTPGVFLPTVKDSQTMLTLSLVGTVKPNLVDPVIVADYLLFLLNKQDPTGNSYKKFLPHPTNDIDKLLVSIAKKIGKYKKIKKTGEIKYDEVGTAIYWVDRFRQGKESKCIFDSDAIMKSLSKENFEKNFQEELQRVKNLNISILNEKSTTEQKKKPKKNFNERKADESNVLFKNF</sequence>
<accession>A0A1E4TQR3</accession>
<keyword evidence="6" id="KW-1185">Reference proteome</keyword>
<proteinExistence type="predicted"/>
<evidence type="ECO:0000313" key="5">
    <source>
        <dbReference type="EMBL" id="ODV94087.1"/>
    </source>
</evidence>
<dbReference type="PANTHER" id="PTHR45782">
    <property type="entry name" value="MITOCHONDRIAL RIBOSOME-ASSOCIATED GTPASE 1"/>
    <property type="match status" value="1"/>
</dbReference>
<dbReference type="GO" id="GO:0003924">
    <property type="term" value="F:GTPase activity"/>
    <property type="evidence" value="ECO:0007669"/>
    <property type="project" value="TreeGrafter"/>
</dbReference>
<dbReference type="GO" id="GO:0005739">
    <property type="term" value="C:mitochondrion"/>
    <property type="evidence" value="ECO:0007669"/>
    <property type="project" value="TreeGrafter"/>
</dbReference>
<gene>
    <name evidence="5" type="ORF">PACTADRAFT_45309</name>
</gene>
<dbReference type="AlphaFoldDB" id="A0A1E4TQR3"/>
<evidence type="ECO:0000256" key="1">
    <source>
        <dbReference type="ARBA" id="ARBA00022741"/>
    </source>
</evidence>
<dbReference type="GO" id="GO:0005525">
    <property type="term" value="F:GTP binding"/>
    <property type="evidence" value="ECO:0007669"/>
    <property type="project" value="UniProtKB-KW"/>
</dbReference>
<reference evidence="6" key="1">
    <citation type="submission" date="2016-05" db="EMBL/GenBank/DDBJ databases">
        <title>Comparative genomics of biotechnologically important yeasts.</title>
        <authorList>
            <consortium name="DOE Joint Genome Institute"/>
            <person name="Riley R."/>
            <person name="Haridas S."/>
            <person name="Wolfe K.H."/>
            <person name="Lopes M.R."/>
            <person name="Hittinger C.T."/>
            <person name="Goker M."/>
            <person name="Salamov A."/>
            <person name="Wisecaver J."/>
            <person name="Long T.M."/>
            <person name="Aerts A.L."/>
            <person name="Barry K."/>
            <person name="Choi C."/>
            <person name="Clum A."/>
            <person name="Coughlan A.Y."/>
            <person name="Deshpande S."/>
            <person name="Douglass A.P."/>
            <person name="Hanson S.J."/>
            <person name="Klenk H.-P."/>
            <person name="Labutti K."/>
            <person name="Lapidus A."/>
            <person name="Lindquist E."/>
            <person name="Lipzen A."/>
            <person name="Meier-Kolthoff J.P."/>
            <person name="Ohm R.A."/>
            <person name="Otillar R.P."/>
            <person name="Pangilinan J."/>
            <person name="Peng Y."/>
            <person name="Rokas A."/>
            <person name="Rosa C.A."/>
            <person name="Scheuner C."/>
            <person name="Sibirny A.A."/>
            <person name="Slot J.C."/>
            <person name="Stielow J.B."/>
            <person name="Sun H."/>
            <person name="Kurtzman C.P."/>
            <person name="Blackwell M."/>
            <person name="Grigoriev I.V."/>
            <person name="Jeffries T.W."/>
        </authorList>
    </citation>
    <scope>NUCLEOTIDE SEQUENCE [LARGE SCALE GENOMIC DNA]</scope>
    <source>
        <strain evidence="6">NRRL Y-2460</strain>
    </source>
</reference>
<dbReference type="InterPro" id="IPR027417">
    <property type="entry name" value="P-loop_NTPase"/>
</dbReference>
<dbReference type="OrthoDB" id="269151at2759"/>
<keyword evidence="2" id="KW-0342">GTP-binding</keyword>
<dbReference type="Gene3D" id="1.10.1580.10">
    <property type="match status" value="1"/>
</dbReference>
<dbReference type="GO" id="GO:0032543">
    <property type="term" value="P:mitochondrial translation"/>
    <property type="evidence" value="ECO:0007669"/>
    <property type="project" value="TreeGrafter"/>
</dbReference>
<dbReference type="STRING" id="669874.A0A1E4TQR3"/>
<dbReference type="Gene3D" id="3.40.50.300">
    <property type="entry name" value="P-loop containing nucleotide triphosphate hydrolases"/>
    <property type="match status" value="1"/>
</dbReference>
<dbReference type="InterPro" id="IPR023179">
    <property type="entry name" value="GTP-bd_ortho_bundle_sf"/>
</dbReference>
<feature type="compositionally biased region" description="Basic and acidic residues" evidence="3">
    <location>
        <begin position="343"/>
        <end position="362"/>
    </location>
</feature>
<organism evidence="5 6">
    <name type="scientific">Pachysolen tannophilus NRRL Y-2460</name>
    <dbReference type="NCBI Taxonomy" id="669874"/>
    <lineage>
        <taxon>Eukaryota</taxon>
        <taxon>Fungi</taxon>
        <taxon>Dikarya</taxon>
        <taxon>Ascomycota</taxon>
        <taxon>Saccharomycotina</taxon>
        <taxon>Pichiomycetes</taxon>
        <taxon>Pachysolenaceae</taxon>
        <taxon>Pachysolen</taxon>
    </lineage>
</organism>
<evidence type="ECO:0000313" key="6">
    <source>
        <dbReference type="Proteomes" id="UP000094236"/>
    </source>
</evidence>
<dbReference type="SUPFAM" id="SSF52540">
    <property type="entry name" value="P-loop containing nucleoside triphosphate hydrolases"/>
    <property type="match status" value="1"/>
</dbReference>
<dbReference type="CDD" id="cd01856">
    <property type="entry name" value="YlqF"/>
    <property type="match status" value="1"/>
</dbReference>
<protein>
    <recommendedName>
        <fullName evidence="4">G domain-containing protein</fullName>
    </recommendedName>
</protein>
<feature type="region of interest" description="Disordered" evidence="3">
    <location>
        <begin position="342"/>
        <end position="363"/>
    </location>
</feature>
<evidence type="ECO:0000256" key="2">
    <source>
        <dbReference type="ARBA" id="ARBA00023134"/>
    </source>
</evidence>
<dbReference type="PANTHER" id="PTHR45782:SF4">
    <property type="entry name" value="MITOCHONDRIAL RIBOSOME-ASSOCIATED GTPASE 1"/>
    <property type="match status" value="1"/>
</dbReference>